<comment type="caution">
    <text evidence="3">The sequence shown here is derived from an EMBL/GenBank/DDBJ whole genome shotgun (WGS) entry which is preliminary data.</text>
</comment>
<dbReference type="AlphaFoldDB" id="A0A844GA74"/>
<keyword evidence="1" id="KW-1133">Transmembrane helix</keyword>
<accession>A0A844GA74</accession>
<feature type="transmembrane region" description="Helical" evidence="1">
    <location>
        <begin position="65"/>
        <end position="83"/>
    </location>
</feature>
<name>A0A844GA74_9BACT</name>
<keyword evidence="1" id="KW-0812">Transmembrane</keyword>
<dbReference type="Pfam" id="PF07584">
    <property type="entry name" value="BatA"/>
    <property type="match status" value="1"/>
</dbReference>
<proteinExistence type="predicted"/>
<feature type="transmembrane region" description="Helical" evidence="1">
    <location>
        <begin position="551"/>
        <end position="567"/>
    </location>
</feature>
<gene>
    <name evidence="3" type="ORF">FYJ85_19925</name>
</gene>
<dbReference type="PANTHER" id="PTHR37464:SF1">
    <property type="entry name" value="BLL2463 PROTEIN"/>
    <property type="match status" value="1"/>
</dbReference>
<evidence type="ECO:0000259" key="2">
    <source>
        <dbReference type="Pfam" id="PF07584"/>
    </source>
</evidence>
<keyword evidence="1" id="KW-0472">Membrane</keyword>
<dbReference type="InterPro" id="IPR024163">
    <property type="entry name" value="Aerotolerance_reg_N"/>
</dbReference>
<keyword evidence="4" id="KW-1185">Reference proteome</keyword>
<organism evidence="3 4">
    <name type="scientific">Victivallis lenta</name>
    <dbReference type="NCBI Taxonomy" id="2606640"/>
    <lineage>
        <taxon>Bacteria</taxon>
        <taxon>Pseudomonadati</taxon>
        <taxon>Lentisphaerota</taxon>
        <taxon>Lentisphaeria</taxon>
        <taxon>Victivallales</taxon>
        <taxon>Victivallaceae</taxon>
        <taxon>Victivallis</taxon>
    </lineage>
</organism>
<protein>
    <recommendedName>
        <fullName evidence="2">Aerotolerance regulator N-terminal domain-containing protein</fullName>
    </recommendedName>
</protein>
<reference evidence="3 4" key="1">
    <citation type="submission" date="2019-08" db="EMBL/GenBank/DDBJ databases">
        <title>In-depth cultivation of the pig gut microbiome towards novel bacterial diversity and tailored functional studies.</title>
        <authorList>
            <person name="Wylensek D."/>
            <person name="Hitch T.C.A."/>
            <person name="Clavel T."/>
        </authorList>
    </citation>
    <scope>NUCLEOTIDE SEQUENCE [LARGE SCALE GENOMIC DNA]</scope>
    <source>
        <strain evidence="3 4">BBE-744-WT-12</strain>
    </source>
</reference>
<evidence type="ECO:0000313" key="4">
    <source>
        <dbReference type="Proteomes" id="UP000435649"/>
    </source>
</evidence>
<evidence type="ECO:0000313" key="3">
    <source>
        <dbReference type="EMBL" id="MST99298.1"/>
    </source>
</evidence>
<dbReference type="EMBL" id="VUNS01000033">
    <property type="protein sequence ID" value="MST99298.1"/>
    <property type="molecule type" value="Genomic_DNA"/>
</dbReference>
<feature type="transmembrane region" description="Helical" evidence="1">
    <location>
        <begin position="12"/>
        <end position="29"/>
    </location>
</feature>
<evidence type="ECO:0000256" key="1">
    <source>
        <dbReference type="SAM" id="Phobius"/>
    </source>
</evidence>
<dbReference type="PANTHER" id="PTHR37464">
    <property type="entry name" value="BLL2463 PROTEIN"/>
    <property type="match status" value="1"/>
</dbReference>
<dbReference type="RefSeq" id="WP_154420508.1">
    <property type="nucleotide sequence ID" value="NZ_VUNS01000033.1"/>
</dbReference>
<sequence>MNLITGFDHPHFFYAFAALAVLLALYWFYRRSVRKQVPAIFLWDRPESTPESGSRRQFRRLPLSFFLEALALILLVLAATAPFRMANEAFPALAVVLDNSFSMRAEGTDGASPRSLGEAELEKRLSAHPGRRVLLILAGNEPRLVSDGRERTAVGPYWTADEPAADLAGALALARSRCPGAELLIVTDRKPDFELAEDTGVFASGVSRGNAALVNARRRAGKILVEALNASSSERRVRLRLTPGGVTEAAVLAPGEQRKFVCRIPASARGREVSVTLESDGDPLAFDNTVILLSEERPPLRFAYAADLAAVPARELDLVLESNPDFTRASSPELVFGGLELAPGNYHRFLWNPGGEGKDSVTAEPLAAQAGHPLTRGLGLQGVRWSAASGPALPGEVLIRRGDTELLSFRRRLDGYCDIYLNLAPGGSNLSRSPVWPALFWNIADFLRSERPGPGRRNCRSGEIVEFRWNGSDGKRVSVTGPDGSVRSVAPVRRRVLLAGLPPGISRIEAGKESWSVSVSALSAAESDLSGAGEFRRAPLQVAQMRENPRLPLGWIAFLLAAAVLLAHQYKLGVKRGGA</sequence>
<feature type="domain" description="Aerotolerance regulator N-terminal" evidence="2">
    <location>
        <begin position="5"/>
        <end position="82"/>
    </location>
</feature>
<dbReference type="Proteomes" id="UP000435649">
    <property type="component" value="Unassembled WGS sequence"/>
</dbReference>